<reference evidence="6" key="1">
    <citation type="submission" date="2023-06" db="EMBL/GenBank/DDBJ databases">
        <title>SYSU T00b26.</title>
        <authorList>
            <person name="Gao L."/>
            <person name="Fang B.-Z."/>
            <person name="Li W.-J."/>
        </authorList>
    </citation>
    <scope>NUCLEOTIDE SEQUENCE</scope>
    <source>
        <strain evidence="6">SYSU T00b26</strain>
    </source>
</reference>
<comment type="cofactor">
    <cofactor evidence="1 4">
        <name>pyridoxal 5'-phosphate</name>
        <dbReference type="ChEBI" id="CHEBI:597326"/>
    </cofactor>
</comment>
<dbReference type="Gene3D" id="3.20.20.10">
    <property type="entry name" value="Alanine racemase"/>
    <property type="match status" value="1"/>
</dbReference>
<dbReference type="InterPro" id="IPR029066">
    <property type="entry name" value="PLP-binding_barrel"/>
</dbReference>
<dbReference type="InterPro" id="IPR011079">
    <property type="entry name" value="Ala_racemase_C"/>
</dbReference>
<dbReference type="Gene3D" id="2.40.37.10">
    <property type="entry name" value="Lyase, Ornithine Decarboxylase, Chain A, domain 1"/>
    <property type="match status" value="1"/>
</dbReference>
<sequence>MSIAITIDHGAIADNIRALRARAAGAQVMGVVKADAYGHGLIEAGRAAREGGAAWLGTAQPTEALALREAGDEGRILTWLYGPDGPFDRLIPAGIDLSVGSLKVLEAIAAAARATGEAPRLHVFVDTGLGREGCPIDLLPALLDRAKELQDAGTVSVVGMWSHLAWADRPGHPTIDRQAAVFATALDMAAERALTLEVRHLANSAATLTRPDLHFDLVRPGIAMYGCPPVEDPDGALWGLRPAMAVTTRLALVKPVHAGQGVSYGHEYTTDRETVLGLVPVGYADGVFRSCGGGRAEVAVRGSRYPIAGRVCMDQFVIDLGPDTEATEGDEVILFGPDGPTAQEWAAAAGTIDYEILCRFGGLRPKGEA</sequence>
<dbReference type="Proteomes" id="UP001172738">
    <property type="component" value="Unassembled WGS sequence"/>
</dbReference>
<dbReference type="EC" id="5.1.1.1" evidence="4"/>
<accession>A0ABT8FXB6</accession>
<dbReference type="NCBIfam" id="TIGR00492">
    <property type="entry name" value="alr"/>
    <property type="match status" value="1"/>
</dbReference>
<keyword evidence="3 4" id="KW-0413">Isomerase</keyword>
<feature type="binding site" evidence="4">
    <location>
        <position position="313"/>
    </location>
    <ligand>
        <name>substrate</name>
    </ligand>
</feature>
<gene>
    <name evidence="6" type="primary">alr</name>
    <name evidence="6" type="ORF">QQX04_00915</name>
</gene>
<comment type="catalytic activity">
    <reaction evidence="4">
        <text>L-alanine = D-alanine</text>
        <dbReference type="Rhea" id="RHEA:20249"/>
        <dbReference type="ChEBI" id="CHEBI:57416"/>
        <dbReference type="ChEBI" id="CHEBI:57972"/>
        <dbReference type="EC" id="5.1.1.1"/>
    </reaction>
</comment>
<feature type="binding site" evidence="4">
    <location>
        <position position="131"/>
    </location>
    <ligand>
        <name>substrate</name>
    </ligand>
</feature>
<dbReference type="InterPro" id="IPR001608">
    <property type="entry name" value="Ala_racemase_N"/>
</dbReference>
<evidence type="ECO:0000313" key="7">
    <source>
        <dbReference type="Proteomes" id="UP001172738"/>
    </source>
</evidence>
<evidence type="ECO:0000256" key="3">
    <source>
        <dbReference type="ARBA" id="ARBA00023235"/>
    </source>
</evidence>
<dbReference type="InterPro" id="IPR000821">
    <property type="entry name" value="Ala_racemase"/>
</dbReference>
<evidence type="ECO:0000313" key="6">
    <source>
        <dbReference type="EMBL" id="MDN4471548.1"/>
    </source>
</evidence>
<dbReference type="InterPro" id="IPR009006">
    <property type="entry name" value="Ala_racemase/Decarboxylase_C"/>
</dbReference>
<evidence type="ECO:0000256" key="4">
    <source>
        <dbReference type="HAMAP-Rule" id="MF_01201"/>
    </source>
</evidence>
<evidence type="ECO:0000256" key="1">
    <source>
        <dbReference type="ARBA" id="ARBA00001933"/>
    </source>
</evidence>
<dbReference type="Pfam" id="PF01168">
    <property type="entry name" value="Ala_racemase_N"/>
    <property type="match status" value="1"/>
</dbReference>
<dbReference type="GO" id="GO:0008784">
    <property type="term" value="F:alanine racemase activity"/>
    <property type="evidence" value="ECO:0007669"/>
    <property type="project" value="UniProtKB-EC"/>
</dbReference>
<feature type="active site" description="Proton acceptor; specific for L-alanine" evidence="4">
    <location>
        <position position="264"/>
    </location>
</feature>
<comment type="caution">
    <text evidence="6">The sequence shown here is derived from an EMBL/GenBank/DDBJ whole genome shotgun (WGS) entry which is preliminary data.</text>
</comment>
<feature type="modified residue" description="N6-(pyridoxal phosphate)lysine" evidence="4">
    <location>
        <position position="33"/>
    </location>
</feature>
<organism evidence="6 7">
    <name type="scientific">Demequina zhanjiangensis</name>
    <dbReference type="NCBI Taxonomy" id="3051659"/>
    <lineage>
        <taxon>Bacteria</taxon>
        <taxon>Bacillati</taxon>
        <taxon>Actinomycetota</taxon>
        <taxon>Actinomycetes</taxon>
        <taxon>Micrococcales</taxon>
        <taxon>Demequinaceae</taxon>
        <taxon>Demequina</taxon>
    </lineage>
</organism>
<dbReference type="PANTHER" id="PTHR30511:SF0">
    <property type="entry name" value="ALANINE RACEMASE, CATABOLIC-RELATED"/>
    <property type="match status" value="1"/>
</dbReference>
<comment type="pathway">
    <text evidence="4">Amino-acid biosynthesis; D-alanine biosynthesis; D-alanine from L-alanine: step 1/1.</text>
</comment>
<dbReference type="SUPFAM" id="SSF51419">
    <property type="entry name" value="PLP-binding barrel"/>
    <property type="match status" value="1"/>
</dbReference>
<dbReference type="HAMAP" id="MF_01201">
    <property type="entry name" value="Ala_racemase"/>
    <property type="match status" value="1"/>
</dbReference>
<dbReference type="EMBL" id="JAUHPV010000001">
    <property type="protein sequence ID" value="MDN4471548.1"/>
    <property type="molecule type" value="Genomic_DNA"/>
</dbReference>
<keyword evidence="7" id="KW-1185">Reference proteome</keyword>
<feature type="domain" description="Alanine racemase C-terminal" evidence="5">
    <location>
        <begin position="243"/>
        <end position="367"/>
    </location>
</feature>
<comment type="similarity">
    <text evidence="4">Belongs to the alanine racemase family.</text>
</comment>
<dbReference type="PROSITE" id="PS00395">
    <property type="entry name" value="ALANINE_RACEMASE"/>
    <property type="match status" value="1"/>
</dbReference>
<evidence type="ECO:0000259" key="5">
    <source>
        <dbReference type="SMART" id="SM01005"/>
    </source>
</evidence>
<dbReference type="SUPFAM" id="SSF50621">
    <property type="entry name" value="Alanine racemase C-terminal domain-like"/>
    <property type="match status" value="1"/>
</dbReference>
<evidence type="ECO:0000256" key="2">
    <source>
        <dbReference type="ARBA" id="ARBA00022898"/>
    </source>
</evidence>
<name>A0ABT8FXB6_9MICO</name>
<dbReference type="PRINTS" id="PR00992">
    <property type="entry name" value="ALARACEMASE"/>
</dbReference>
<protein>
    <recommendedName>
        <fullName evidence="4">Alanine racemase</fullName>
        <ecNumber evidence="4">5.1.1.1</ecNumber>
    </recommendedName>
</protein>
<dbReference type="Pfam" id="PF00842">
    <property type="entry name" value="Ala_racemase_C"/>
    <property type="match status" value="1"/>
</dbReference>
<keyword evidence="2 4" id="KW-0663">Pyridoxal phosphate</keyword>
<dbReference type="InterPro" id="IPR020622">
    <property type="entry name" value="Ala_racemase_pyridoxalP-BS"/>
</dbReference>
<feature type="active site" description="Proton acceptor; specific for D-alanine" evidence="4">
    <location>
        <position position="33"/>
    </location>
</feature>
<proteinExistence type="inferred from homology"/>
<dbReference type="CDD" id="cd00430">
    <property type="entry name" value="PLPDE_III_AR"/>
    <property type="match status" value="1"/>
</dbReference>
<dbReference type="SMART" id="SM01005">
    <property type="entry name" value="Ala_racemase_C"/>
    <property type="match status" value="1"/>
</dbReference>
<comment type="function">
    <text evidence="4">Catalyzes the interconversion of L-alanine and D-alanine. May also act on other amino acids.</text>
</comment>
<dbReference type="RefSeq" id="WP_301125284.1">
    <property type="nucleotide sequence ID" value="NZ_JAUHPV010000001.1"/>
</dbReference>
<dbReference type="PANTHER" id="PTHR30511">
    <property type="entry name" value="ALANINE RACEMASE"/>
    <property type="match status" value="1"/>
</dbReference>